<evidence type="ECO:0000313" key="1">
    <source>
        <dbReference type="EMBL" id="KIE45729.1"/>
    </source>
</evidence>
<dbReference type="Gene3D" id="3.40.50.300">
    <property type="entry name" value="P-loop containing nucleotide triphosphate hydrolases"/>
    <property type="match status" value="1"/>
</dbReference>
<reference evidence="1 2" key="1">
    <citation type="journal article" date="2015" name="Infect. Genet. Evol.">
        <title>Genomic sequences of six botulinum neurotoxin-producing strains representing three clostridial species illustrate the mobility and diversity of botulinum neurotoxin genes.</title>
        <authorList>
            <person name="Smith T.J."/>
            <person name="Hill K.K."/>
            <person name="Xie G."/>
            <person name="Foley B.T."/>
            <person name="Williamson C.H."/>
            <person name="Foster J.T."/>
            <person name="Johnson S.L."/>
            <person name="Chertkov O."/>
            <person name="Teshima H."/>
            <person name="Gibbons H.S."/>
            <person name="Johnsky L.A."/>
            <person name="Karavis M.A."/>
            <person name="Smith L.A."/>
        </authorList>
    </citation>
    <scope>NUCLEOTIDE SEQUENCE [LARGE SCALE GENOMIC DNA]</scope>
    <source>
        <strain evidence="1 2">CDC 2741</strain>
    </source>
</reference>
<dbReference type="InterPro" id="IPR027417">
    <property type="entry name" value="P-loop_NTPase"/>
</dbReference>
<dbReference type="EMBL" id="AYSO01000018">
    <property type="protein sequence ID" value="KIE45729.1"/>
    <property type="molecule type" value="Genomic_DNA"/>
</dbReference>
<organism evidence="1 2">
    <name type="scientific">Clostridium argentinense CDC 2741</name>
    <dbReference type="NCBI Taxonomy" id="1418104"/>
    <lineage>
        <taxon>Bacteria</taxon>
        <taxon>Bacillati</taxon>
        <taxon>Bacillota</taxon>
        <taxon>Clostridia</taxon>
        <taxon>Eubacteriales</taxon>
        <taxon>Clostridiaceae</taxon>
        <taxon>Clostridium</taxon>
    </lineage>
</organism>
<gene>
    <name evidence="1" type="ORF">U732_2318</name>
</gene>
<protein>
    <submittedName>
        <fullName evidence="1">AAA domain protein</fullName>
    </submittedName>
</protein>
<accession>A0A0C1TYF1</accession>
<dbReference type="SUPFAM" id="SSF52540">
    <property type="entry name" value="P-loop containing nucleoside triphosphate hydrolases"/>
    <property type="match status" value="1"/>
</dbReference>
<dbReference type="AlphaFoldDB" id="A0A0C1TYF1"/>
<dbReference type="STRING" id="29341.RSJ17_02020"/>
<dbReference type="RefSeq" id="WP_039634604.1">
    <property type="nucleotide sequence ID" value="NZ_AYSO01000018.1"/>
</dbReference>
<sequence length="165" mass="19028">MNNIYFIGSTMGVGKITTCNAVKVKLNNSVFLHGDWCWDIHPFKVTEETKQMVIKSICFLLNSFIQCSEYKNIIFCWVMHEQSIIDDIVSRLNLEKCNVKFLTLTCNAQALKTHLIKDINAGIRTEDIISRSIERLPLYDKLNTYKVDISNMSPEEAADFIIENR</sequence>
<name>A0A0C1TYF1_9CLOT</name>
<dbReference type="Proteomes" id="UP000031366">
    <property type="component" value="Unassembled WGS sequence"/>
</dbReference>
<dbReference type="OrthoDB" id="9790407at2"/>
<keyword evidence="2" id="KW-1185">Reference proteome</keyword>
<evidence type="ECO:0000313" key="2">
    <source>
        <dbReference type="Proteomes" id="UP000031366"/>
    </source>
</evidence>
<dbReference type="Pfam" id="PF13238">
    <property type="entry name" value="AAA_18"/>
    <property type="match status" value="1"/>
</dbReference>
<proteinExistence type="predicted"/>
<comment type="caution">
    <text evidence="1">The sequence shown here is derived from an EMBL/GenBank/DDBJ whole genome shotgun (WGS) entry which is preliminary data.</text>
</comment>